<dbReference type="Gene3D" id="3.40.30.10">
    <property type="entry name" value="Glutaredoxin"/>
    <property type="match status" value="1"/>
</dbReference>
<dbReference type="InterPro" id="IPR013766">
    <property type="entry name" value="Thioredoxin_domain"/>
</dbReference>
<dbReference type="PROSITE" id="PS51257">
    <property type="entry name" value="PROKAR_LIPOPROTEIN"/>
    <property type="match status" value="1"/>
</dbReference>
<proteinExistence type="predicted"/>
<dbReference type="PROSITE" id="PS51352">
    <property type="entry name" value="THIOREDOXIN_2"/>
    <property type="match status" value="1"/>
</dbReference>
<evidence type="ECO:0000259" key="3">
    <source>
        <dbReference type="PROSITE" id="PS51352"/>
    </source>
</evidence>
<feature type="signal peptide" evidence="2">
    <location>
        <begin position="1"/>
        <end position="24"/>
    </location>
</feature>
<reference evidence="4" key="1">
    <citation type="submission" date="2023-01" db="EMBL/GenBank/DDBJ databases">
        <title>Draft genome sequence of Nocardiopsis sp. LSu2-4 isolated from halophytes.</title>
        <authorList>
            <person name="Duangmal K."/>
            <person name="Chantavorakit T."/>
        </authorList>
    </citation>
    <scope>NUCLEOTIDE SEQUENCE</scope>
    <source>
        <strain evidence="4">LSu2-4</strain>
    </source>
</reference>
<dbReference type="RefSeq" id="WP_270679693.1">
    <property type="nucleotide sequence ID" value="NZ_JAQFWP010000046.1"/>
</dbReference>
<dbReference type="PANTHER" id="PTHR42852:SF17">
    <property type="entry name" value="THIOREDOXIN-LIKE PROTEIN HI_1115"/>
    <property type="match status" value="1"/>
</dbReference>
<feature type="domain" description="Thioredoxin" evidence="3">
    <location>
        <begin position="55"/>
        <end position="192"/>
    </location>
</feature>
<keyword evidence="2" id="KW-0732">Signal</keyword>
<evidence type="ECO:0000313" key="5">
    <source>
        <dbReference type="Proteomes" id="UP001165685"/>
    </source>
</evidence>
<feature type="region of interest" description="Disordered" evidence="1">
    <location>
        <begin position="31"/>
        <end position="59"/>
    </location>
</feature>
<feature type="compositionally biased region" description="Gly residues" evidence="1">
    <location>
        <begin position="45"/>
        <end position="58"/>
    </location>
</feature>
<dbReference type="InterPro" id="IPR050553">
    <property type="entry name" value="Thioredoxin_ResA/DsbE_sf"/>
</dbReference>
<dbReference type="EMBL" id="JAQFWP010000046">
    <property type="protein sequence ID" value="MDA2807062.1"/>
    <property type="molecule type" value="Genomic_DNA"/>
</dbReference>
<dbReference type="InterPro" id="IPR036249">
    <property type="entry name" value="Thioredoxin-like_sf"/>
</dbReference>
<name>A0ABT4TQU8_9ACTN</name>
<organism evidence="4 5">
    <name type="scientific">Nocardiopsis suaedae</name>
    <dbReference type="NCBI Taxonomy" id="3018444"/>
    <lineage>
        <taxon>Bacteria</taxon>
        <taxon>Bacillati</taxon>
        <taxon>Actinomycetota</taxon>
        <taxon>Actinomycetes</taxon>
        <taxon>Streptosporangiales</taxon>
        <taxon>Nocardiopsidaceae</taxon>
        <taxon>Nocardiopsis</taxon>
    </lineage>
</organism>
<evidence type="ECO:0000256" key="1">
    <source>
        <dbReference type="SAM" id="MobiDB-lite"/>
    </source>
</evidence>
<dbReference type="InterPro" id="IPR000866">
    <property type="entry name" value="AhpC/TSA"/>
</dbReference>
<protein>
    <submittedName>
        <fullName evidence="4">Redoxin domain-containing protein</fullName>
    </submittedName>
</protein>
<sequence length="194" mass="19547">MERTPLRPLRGTAAAAAAAVLALAGCGAPDGGGREAAGSPSAGTEGAGGSDGGSGGGTPAALDFSAPLIGGGEIDGADLHGKPVVLWFWAPWCTICRGEASSVTEAAERYGGEVEFIGVAGQGGVPEMEEFVESTGTDGMRHIVDEDGSIWSGFEVTIQPSFSFLRDSGTFLTYSGTMSEEDLDARVDSEVLGG</sequence>
<feature type="chain" id="PRO_5045328172" evidence="2">
    <location>
        <begin position="25"/>
        <end position="194"/>
    </location>
</feature>
<dbReference type="Pfam" id="PF00578">
    <property type="entry name" value="AhpC-TSA"/>
    <property type="match status" value="1"/>
</dbReference>
<evidence type="ECO:0000256" key="2">
    <source>
        <dbReference type="SAM" id="SignalP"/>
    </source>
</evidence>
<dbReference type="SUPFAM" id="SSF52833">
    <property type="entry name" value="Thioredoxin-like"/>
    <property type="match status" value="1"/>
</dbReference>
<evidence type="ECO:0000313" key="4">
    <source>
        <dbReference type="EMBL" id="MDA2807062.1"/>
    </source>
</evidence>
<dbReference type="PANTHER" id="PTHR42852">
    <property type="entry name" value="THIOL:DISULFIDE INTERCHANGE PROTEIN DSBE"/>
    <property type="match status" value="1"/>
</dbReference>
<comment type="caution">
    <text evidence="4">The sequence shown here is derived from an EMBL/GenBank/DDBJ whole genome shotgun (WGS) entry which is preliminary data.</text>
</comment>
<keyword evidence="5" id="KW-1185">Reference proteome</keyword>
<dbReference type="Proteomes" id="UP001165685">
    <property type="component" value="Unassembled WGS sequence"/>
</dbReference>
<accession>A0ABT4TQU8</accession>
<gene>
    <name evidence="4" type="ORF">O4U47_21335</name>
</gene>